<evidence type="ECO:0000256" key="1">
    <source>
        <dbReference type="SAM" id="SignalP"/>
    </source>
</evidence>
<dbReference type="AlphaFoldDB" id="A0A210PG26"/>
<sequence length="625" mass="71471">MEGTKMWLVILGCIAVITSPTSAEVNKTITELFKRIKSMQVQRTVPSIPPLVWGKFRGIYESDVRQYFHGNPDMSALRYEFEVFDNNMFATAWITSCLLEAHRYGKAPKPSEEQINMSVEILMNNHNDKNSNYTNSIMAFWPQEYDDSYKAWVSSPINLLAMFNATDLVDWNAVYEEMEKLGLKDVVDIMKRLLASKSGYERVFRIPPDFDDTSVNLGLGSLLKEAIVDFPQSNALWQSRNSNLSSVFSAIKHYAYRPLSGNKRVDTIDTRTYVYMRKFLELSKSKNEDVALVTTWVQDLEDIKTQYYRGVVTPGNVNNVDITVAANALYGITNSILTGLVTAEVLEDPDMQQIYLNTSTMIAFQINTNFSSRPDLALTYYPSAIEFYWFVARTYNQLLRRYTYNSLPHHTMKTSMDILGNVLKNNATTIMLMEAMPMGTDMVYYDDFLGDGDFDAEGKPVKYGEDRLFTTAMAANALITIWTSFEEKSGTLVWNQTTPKQVKDTVTRAVKFLDTYILSGEYKPWNAFFSGSFKGFGTIWTEYPANRNEYFNGTKVPDHRYHSTTIRGMQGVPNETWYKQEEAAMKSPIDFHGYNNQGGYFPFWSSEPYTYAVTMLALSTFSNIV</sequence>
<organism evidence="2 3">
    <name type="scientific">Mizuhopecten yessoensis</name>
    <name type="common">Japanese scallop</name>
    <name type="synonym">Patinopecten yessoensis</name>
    <dbReference type="NCBI Taxonomy" id="6573"/>
    <lineage>
        <taxon>Eukaryota</taxon>
        <taxon>Metazoa</taxon>
        <taxon>Spiralia</taxon>
        <taxon>Lophotrochozoa</taxon>
        <taxon>Mollusca</taxon>
        <taxon>Bivalvia</taxon>
        <taxon>Autobranchia</taxon>
        <taxon>Pteriomorphia</taxon>
        <taxon>Pectinida</taxon>
        <taxon>Pectinoidea</taxon>
        <taxon>Pectinidae</taxon>
        <taxon>Mizuhopecten</taxon>
    </lineage>
</organism>
<reference evidence="2 3" key="1">
    <citation type="journal article" date="2017" name="Nat. Ecol. Evol.">
        <title>Scallop genome provides insights into evolution of bilaterian karyotype and development.</title>
        <authorList>
            <person name="Wang S."/>
            <person name="Zhang J."/>
            <person name="Jiao W."/>
            <person name="Li J."/>
            <person name="Xun X."/>
            <person name="Sun Y."/>
            <person name="Guo X."/>
            <person name="Huan P."/>
            <person name="Dong B."/>
            <person name="Zhang L."/>
            <person name="Hu X."/>
            <person name="Sun X."/>
            <person name="Wang J."/>
            <person name="Zhao C."/>
            <person name="Wang Y."/>
            <person name="Wang D."/>
            <person name="Huang X."/>
            <person name="Wang R."/>
            <person name="Lv J."/>
            <person name="Li Y."/>
            <person name="Zhang Z."/>
            <person name="Liu B."/>
            <person name="Lu W."/>
            <person name="Hui Y."/>
            <person name="Liang J."/>
            <person name="Zhou Z."/>
            <person name="Hou R."/>
            <person name="Li X."/>
            <person name="Liu Y."/>
            <person name="Li H."/>
            <person name="Ning X."/>
            <person name="Lin Y."/>
            <person name="Zhao L."/>
            <person name="Xing Q."/>
            <person name="Dou J."/>
            <person name="Li Y."/>
            <person name="Mao J."/>
            <person name="Guo H."/>
            <person name="Dou H."/>
            <person name="Li T."/>
            <person name="Mu C."/>
            <person name="Jiang W."/>
            <person name="Fu Q."/>
            <person name="Fu X."/>
            <person name="Miao Y."/>
            <person name="Liu J."/>
            <person name="Yu Q."/>
            <person name="Li R."/>
            <person name="Liao H."/>
            <person name="Li X."/>
            <person name="Kong Y."/>
            <person name="Jiang Z."/>
            <person name="Chourrout D."/>
            <person name="Li R."/>
            <person name="Bao Z."/>
        </authorList>
    </citation>
    <scope>NUCLEOTIDE SEQUENCE [LARGE SCALE GENOMIC DNA]</scope>
    <source>
        <strain evidence="2 3">PY_sf001</strain>
    </source>
</reference>
<comment type="caution">
    <text evidence="2">The sequence shown here is derived from an EMBL/GenBank/DDBJ whole genome shotgun (WGS) entry which is preliminary data.</text>
</comment>
<keyword evidence="3" id="KW-1185">Reference proteome</keyword>
<evidence type="ECO:0000313" key="3">
    <source>
        <dbReference type="Proteomes" id="UP000242188"/>
    </source>
</evidence>
<keyword evidence="1" id="KW-0732">Signal</keyword>
<feature type="chain" id="PRO_5011990176" evidence="1">
    <location>
        <begin position="24"/>
        <end position="625"/>
    </location>
</feature>
<evidence type="ECO:0000313" key="2">
    <source>
        <dbReference type="EMBL" id="OWF35440.1"/>
    </source>
</evidence>
<dbReference type="Proteomes" id="UP000242188">
    <property type="component" value="Unassembled WGS sequence"/>
</dbReference>
<protein>
    <submittedName>
        <fullName evidence="2">Uncharacterized protein</fullName>
    </submittedName>
</protein>
<name>A0A210PG26_MIZYE</name>
<accession>A0A210PG26</accession>
<feature type="signal peptide" evidence="1">
    <location>
        <begin position="1"/>
        <end position="23"/>
    </location>
</feature>
<gene>
    <name evidence="2" type="ORF">KP79_PYT21515</name>
</gene>
<dbReference type="EMBL" id="NEDP02076727">
    <property type="protein sequence ID" value="OWF35440.1"/>
    <property type="molecule type" value="Genomic_DNA"/>
</dbReference>
<proteinExistence type="predicted"/>
<dbReference type="OrthoDB" id="10025474at2759"/>